<name>A0A091FWX6_CUCCA</name>
<dbReference type="SUPFAM" id="SSF49265">
    <property type="entry name" value="Fibronectin type III"/>
    <property type="match status" value="2"/>
</dbReference>
<dbReference type="Pfam" id="PF24031">
    <property type="entry name" value="FN3_IL27B_N"/>
    <property type="match status" value="1"/>
</dbReference>
<dbReference type="PROSITE" id="PS01354">
    <property type="entry name" value="HEMATOPO_REC_L_F3"/>
    <property type="match status" value="1"/>
</dbReference>
<dbReference type="InterPro" id="IPR013783">
    <property type="entry name" value="Ig-like_fold"/>
</dbReference>
<dbReference type="InterPro" id="IPR053073">
    <property type="entry name" value="IL11/IL27_subunit_beta"/>
</dbReference>
<dbReference type="GO" id="GO:0016020">
    <property type="term" value="C:membrane"/>
    <property type="evidence" value="ECO:0007669"/>
    <property type="project" value="InterPro"/>
</dbReference>
<gene>
    <name evidence="6" type="ORF">N303_08445</name>
</gene>
<dbReference type="SMART" id="SM00060">
    <property type="entry name" value="FN3"/>
    <property type="match status" value="1"/>
</dbReference>
<dbReference type="CDD" id="cd00063">
    <property type="entry name" value="FN3"/>
    <property type="match status" value="1"/>
</dbReference>
<evidence type="ECO:0000259" key="5">
    <source>
        <dbReference type="PROSITE" id="PS50853"/>
    </source>
</evidence>
<keyword evidence="7" id="KW-1185">Reference proteome</keyword>
<feature type="non-terminal residue" evidence="6">
    <location>
        <position position="1"/>
    </location>
</feature>
<dbReference type="FunFam" id="2.60.40.10:FF:000136">
    <property type="entry name" value="Ciliary neurotrophic factor receptor alpha"/>
    <property type="match status" value="1"/>
</dbReference>
<evidence type="ECO:0000256" key="2">
    <source>
        <dbReference type="ARBA" id="ARBA00022729"/>
    </source>
</evidence>
<evidence type="ECO:0000313" key="6">
    <source>
        <dbReference type="EMBL" id="KFO73611.1"/>
    </source>
</evidence>
<reference evidence="6 7" key="1">
    <citation type="submission" date="2014-04" db="EMBL/GenBank/DDBJ databases">
        <title>Genome evolution of avian class.</title>
        <authorList>
            <person name="Zhang G."/>
            <person name="Li C."/>
        </authorList>
    </citation>
    <scope>NUCLEOTIDE SEQUENCE [LARGE SCALE GENOMIC DNA]</scope>
    <source>
        <strain evidence="6">BGI_N303</strain>
    </source>
</reference>
<keyword evidence="4" id="KW-0325">Glycoprotein</keyword>
<evidence type="ECO:0000256" key="4">
    <source>
        <dbReference type="ARBA" id="ARBA00023180"/>
    </source>
</evidence>
<dbReference type="PANTHER" id="PTHR48483:SF2">
    <property type="entry name" value="INTERLEUKIN-27 SUBUNIT BETA"/>
    <property type="match status" value="1"/>
</dbReference>
<dbReference type="EMBL" id="KL447457">
    <property type="protein sequence ID" value="KFO73611.1"/>
    <property type="molecule type" value="Genomic_DNA"/>
</dbReference>
<evidence type="ECO:0000256" key="3">
    <source>
        <dbReference type="ARBA" id="ARBA00022737"/>
    </source>
</evidence>
<evidence type="ECO:0000313" key="7">
    <source>
        <dbReference type="Proteomes" id="UP000053760"/>
    </source>
</evidence>
<protein>
    <submittedName>
        <fullName evidence="6">Interleukin-27 subunit beta</fullName>
    </submittedName>
</protein>
<dbReference type="GO" id="GO:0004896">
    <property type="term" value="F:cytokine receptor activity"/>
    <property type="evidence" value="ECO:0007669"/>
    <property type="project" value="InterPro"/>
</dbReference>
<feature type="domain" description="Fibronectin type-III" evidence="5">
    <location>
        <begin position="95"/>
        <end position="188"/>
    </location>
</feature>
<sequence length="188" mass="20978">VECWAISYPQVVNCSWDLSPEPLLDTDFMATYRHGMPGGMEPSECIRTGPRSCSFGNMQMFSLTPYVVNVTAVNPLGAASGHQLFLLENIIKPDPPEDLRVSPIPGETTKLLLEWRPPGSWPFPNYFPLKYHIRYSWEESSVTKMVGPFEQTSFILTGARAGIRHHVQVAAKDIMDSGEFSAWSLVAS</sequence>
<dbReference type="InterPro" id="IPR056621">
    <property type="entry name" value="FN3_IL27B_N"/>
</dbReference>
<proteinExistence type="inferred from homology"/>
<dbReference type="InterPro" id="IPR036116">
    <property type="entry name" value="FN3_sf"/>
</dbReference>
<accession>A0A091FWX6</accession>
<dbReference type="Pfam" id="PF00041">
    <property type="entry name" value="fn3"/>
    <property type="match status" value="1"/>
</dbReference>
<dbReference type="Proteomes" id="UP000053760">
    <property type="component" value="Unassembled WGS sequence"/>
</dbReference>
<comment type="similarity">
    <text evidence="1">Belongs to the type I cytokine receptor family. Type 3 subfamily.</text>
</comment>
<dbReference type="Gene3D" id="2.60.40.10">
    <property type="entry name" value="Immunoglobulins"/>
    <property type="match status" value="2"/>
</dbReference>
<dbReference type="STRING" id="55661.A0A091FWX6"/>
<dbReference type="InterPro" id="IPR003530">
    <property type="entry name" value="Hematopoietin_rcpt_L_F3_CS"/>
</dbReference>
<dbReference type="PROSITE" id="PS50853">
    <property type="entry name" value="FN3"/>
    <property type="match status" value="1"/>
</dbReference>
<keyword evidence="2" id="KW-0732">Signal</keyword>
<keyword evidence="3" id="KW-0677">Repeat</keyword>
<dbReference type="InterPro" id="IPR003961">
    <property type="entry name" value="FN3_dom"/>
</dbReference>
<dbReference type="PANTHER" id="PTHR48483">
    <property type="entry name" value="INTERLEUKIN-27 SUBUNIT BETA"/>
    <property type="match status" value="1"/>
</dbReference>
<organism evidence="6 7">
    <name type="scientific">Cuculus canorus</name>
    <name type="common">Common cuckoo</name>
    <dbReference type="NCBI Taxonomy" id="55661"/>
    <lineage>
        <taxon>Eukaryota</taxon>
        <taxon>Metazoa</taxon>
        <taxon>Chordata</taxon>
        <taxon>Craniata</taxon>
        <taxon>Vertebrata</taxon>
        <taxon>Euteleostomi</taxon>
        <taxon>Archelosauria</taxon>
        <taxon>Archosauria</taxon>
        <taxon>Dinosauria</taxon>
        <taxon>Saurischia</taxon>
        <taxon>Theropoda</taxon>
        <taxon>Coelurosauria</taxon>
        <taxon>Aves</taxon>
        <taxon>Neognathae</taxon>
        <taxon>Neoaves</taxon>
        <taxon>Otidimorphae</taxon>
        <taxon>Cuculiformes</taxon>
        <taxon>Cuculidae</taxon>
        <taxon>Cuculus</taxon>
    </lineage>
</organism>
<evidence type="ECO:0000256" key="1">
    <source>
        <dbReference type="ARBA" id="ARBA00010890"/>
    </source>
</evidence>
<feature type="non-terminal residue" evidence="6">
    <location>
        <position position="188"/>
    </location>
</feature>
<dbReference type="AlphaFoldDB" id="A0A091FWX6"/>